<sequence length="946" mass="105680">MSRILAALENPGSPPAPATSESPMHPFFTPREKRKHGQEGSGTPGPSNKRRALLPHKDELNRLPSGLLGSTQSPDTGVDTPESPSPHSTPATQQLRGLYSTAIPALPGVNLHLRYDVDVPVSSLDVGGHDQIERMADFVSKSIDNLSTGMKVRDGLEYLGLKDPKDILPGLEVRLIPHQIIGVSWMLHQEKETVYKGGIMADDMGLGKTVQMIATMAMNMPDMNDKTRTTLIVVPAALLHQWKEEIEAKTNGIFSVHVHHGKNKLKTLSALQSQDVIITTYQTLNLDFTIKDPDIEPDEAVEYLIEHGGLLAKMKYYRVVLDEAQYIRNRGTRSSKTVAMLRTKYRWMLTGTPVTNTLADLYGLIRFGHFRPWNDWNDFDTYIAKVQIEDPPLAGLRAQEILKPILIRRTKNSTLEGKPLLELPPKTIDIITSQFSSDEREIYDNFEQRAKIRVNKFIREQTILKNHAAVLVMILRLRQLCCHPHLILSQTDEYDDPTLLVGSDLDKELGRAKRTLGLAWVEKAKKRALTRARAIQLDFTEGDDSDTTCPVCRDMYENNGRLLSCGHEVCADCVQDLSQSPVVHDGVFGYGDEKENSQVEKNFEQAEAKGYRPCPTCKKMCDLSPNAVYISAAFEPTDDELQQFSRLERDKKRVKRAASPPGIKLSSPVKSTFLDPDELADISSDDEDVDFSELIAASCKKKVQKPKIDDDDEMDITMGDITRPLAGGSDDEDEETPRSQGKNRGKATVGQSNAQMVAAWRLGDDNMEPSAKMLELIKLLKEADIAGDKTIVYSQWTSMLDLIETLFGRYGIQNLRYDGKMSREARDKTVLMFRKSGGPKVILISTKCGGVGLNLVAANRVVNMDLSWNYAAESQAYDRVHRLGQEKDVFVKRLVIENTIEERMLKLQELKVGLADAALGEGSGMKLHKMSVKEIKTLFGMTPPQK</sequence>
<reference evidence="1" key="2">
    <citation type="journal article" date="2022" name="New Phytol.">
        <title>Evolutionary transition to the ectomycorrhizal habit in the genomes of a hyperdiverse lineage of mushroom-forming fungi.</title>
        <authorList>
            <person name="Looney B."/>
            <person name="Miyauchi S."/>
            <person name="Morin E."/>
            <person name="Drula E."/>
            <person name="Courty P.E."/>
            <person name="Kohler A."/>
            <person name="Kuo A."/>
            <person name="LaButti K."/>
            <person name="Pangilinan J."/>
            <person name="Lipzen A."/>
            <person name="Riley R."/>
            <person name="Andreopoulos W."/>
            <person name="He G."/>
            <person name="Johnson J."/>
            <person name="Nolan M."/>
            <person name="Tritt A."/>
            <person name="Barry K.W."/>
            <person name="Grigoriev I.V."/>
            <person name="Nagy L.G."/>
            <person name="Hibbett D."/>
            <person name="Henrissat B."/>
            <person name="Matheny P.B."/>
            <person name="Labbe J."/>
            <person name="Martin F.M."/>
        </authorList>
    </citation>
    <scope>NUCLEOTIDE SEQUENCE</scope>
    <source>
        <strain evidence="1">HHB10654</strain>
    </source>
</reference>
<dbReference type="Proteomes" id="UP000814140">
    <property type="component" value="Unassembled WGS sequence"/>
</dbReference>
<dbReference type="EMBL" id="MU277213">
    <property type="protein sequence ID" value="KAI0061315.1"/>
    <property type="molecule type" value="Genomic_DNA"/>
</dbReference>
<organism evidence="1 2">
    <name type="scientific">Artomyces pyxidatus</name>
    <dbReference type="NCBI Taxonomy" id="48021"/>
    <lineage>
        <taxon>Eukaryota</taxon>
        <taxon>Fungi</taxon>
        <taxon>Dikarya</taxon>
        <taxon>Basidiomycota</taxon>
        <taxon>Agaricomycotina</taxon>
        <taxon>Agaricomycetes</taxon>
        <taxon>Russulales</taxon>
        <taxon>Auriscalpiaceae</taxon>
        <taxon>Artomyces</taxon>
    </lineage>
</organism>
<reference evidence="1" key="1">
    <citation type="submission" date="2021-03" db="EMBL/GenBank/DDBJ databases">
        <authorList>
            <consortium name="DOE Joint Genome Institute"/>
            <person name="Ahrendt S."/>
            <person name="Looney B.P."/>
            <person name="Miyauchi S."/>
            <person name="Morin E."/>
            <person name="Drula E."/>
            <person name="Courty P.E."/>
            <person name="Chicoki N."/>
            <person name="Fauchery L."/>
            <person name="Kohler A."/>
            <person name="Kuo A."/>
            <person name="Labutti K."/>
            <person name="Pangilinan J."/>
            <person name="Lipzen A."/>
            <person name="Riley R."/>
            <person name="Andreopoulos W."/>
            <person name="He G."/>
            <person name="Johnson J."/>
            <person name="Barry K.W."/>
            <person name="Grigoriev I.V."/>
            <person name="Nagy L."/>
            <person name="Hibbett D."/>
            <person name="Henrissat B."/>
            <person name="Matheny P.B."/>
            <person name="Labbe J."/>
            <person name="Martin F."/>
        </authorList>
    </citation>
    <scope>NUCLEOTIDE SEQUENCE</scope>
    <source>
        <strain evidence="1">HHB10654</strain>
    </source>
</reference>
<protein>
    <submittedName>
        <fullName evidence="1">Uncharacterized protein</fullName>
    </submittedName>
</protein>
<keyword evidence="2" id="KW-1185">Reference proteome</keyword>
<name>A0ACB8SYS2_9AGAM</name>
<accession>A0ACB8SYS2</accession>
<comment type="caution">
    <text evidence="1">The sequence shown here is derived from an EMBL/GenBank/DDBJ whole genome shotgun (WGS) entry which is preliminary data.</text>
</comment>
<evidence type="ECO:0000313" key="2">
    <source>
        <dbReference type="Proteomes" id="UP000814140"/>
    </source>
</evidence>
<evidence type="ECO:0000313" key="1">
    <source>
        <dbReference type="EMBL" id="KAI0061315.1"/>
    </source>
</evidence>
<proteinExistence type="predicted"/>
<gene>
    <name evidence="1" type="ORF">BV25DRAFT_1826795</name>
</gene>